<comment type="caution">
    <text evidence="1">The sequence shown here is derived from an EMBL/GenBank/DDBJ whole genome shotgun (WGS) entry which is preliminary data.</text>
</comment>
<gene>
    <name evidence="1" type="ORF">EZ428_11790</name>
</gene>
<evidence type="ECO:0000313" key="2">
    <source>
        <dbReference type="Proteomes" id="UP000292884"/>
    </source>
</evidence>
<name>A0A4R0N252_9SPHI</name>
<sequence length="84" mass="9905">MIRYNQIKELIEFNLNTTLNDLEVIRNGANLEGEPISITIMGKYGFGKTYSLTYEYEWLKEKQDIGELSIYLLQIRENIIKENN</sequence>
<keyword evidence="2" id="KW-1185">Reference proteome</keyword>
<proteinExistence type="predicted"/>
<organism evidence="1 2">
    <name type="scientific">Pedobacter frigiditerrae</name>
    <dbReference type="NCBI Taxonomy" id="2530452"/>
    <lineage>
        <taxon>Bacteria</taxon>
        <taxon>Pseudomonadati</taxon>
        <taxon>Bacteroidota</taxon>
        <taxon>Sphingobacteriia</taxon>
        <taxon>Sphingobacteriales</taxon>
        <taxon>Sphingobacteriaceae</taxon>
        <taxon>Pedobacter</taxon>
    </lineage>
</organism>
<evidence type="ECO:0000313" key="1">
    <source>
        <dbReference type="EMBL" id="TCC92394.1"/>
    </source>
</evidence>
<accession>A0A4R0N252</accession>
<dbReference type="RefSeq" id="WP_131553332.1">
    <property type="nucleotide sequence ID" value="NZ_SJSK01000002.1"/>
</dbReference>
<protein>
    <submittedName>
        <fullName evidence="1">Uncharacterized protein</fullName>
    </submittedName>
</protein>
<dbReference type="OrthoDB" id="9839596at2"/>
<dbReference type="AlphaFoldDB" id="A0A4R0N252"/>
<dbReference type="Proteomes" id="UP000292884">
    <property type="component" value="Unassembled WGS sequence"/>
</dbReference>
<dbReference type="EMBL" id="SJSK01000002">
    <property type="protein sequence ID" value="TCC92394.1"/>
    <property type="molecule type" value="Genomic_DNA"/>
</dbReference>
<reference evidence="1 2" key="1">
    <citation type="submission" date="2019-02" db="EMBL/GenBank/DDBJ databases">
        <title>Pedobacter sp. RP-1-13 sp. nov., isolated from Arctic soil.</title>
        <authorList>
            <person name="Dahal R.H."/>
        </authorList>
    </citation>
    <scope>NUCLEOTIDE SEQUENCE [LARGE SCALE GENOMIC DNA]</scope>
    <source>
        <strain evidence="1 2">RP-1-13</strain>
    </source>
</reference>